<reference evidence="1" key="1">
    <citation type="submission" date="2018-01" db="EMBL/GenBank/DDBJ databases">
        <title>An insight into the sialome of Amazonian anophelines.</title>
        <authorList>
            <person name="Ribeiro J.M."/>
            <person name="Scarpassa V."/>
            <person name="Calvo E."/>
        </authorList>
    </citation>
    <scope>NUCLEOTIDE SEQUENCE</scope>
    <source>
        <tissue evidence="1">Salivary glands</tissue>
    </source>
</reference>
<name>A0A2M3ZRA0_9DIPT</name>
<evidence type="ECO:0000313" key="1">
    <source>
        <dbReference type="EMBL" id="MBW31025.1"/>
    </source>
</evidence>
<protein>
    <submittedName>
        <fullName evidence="1">Putative secreted peptide</fullName>
    </submittedName>
</protein>
<dbReference type="EMBL" id="GGFM01010274">
    <property type="protein sequence ID" value="MBW31025.1"/>
    <property type="molecule type" value="Transcribed_RNA"/>
</dbReference>
<accession>A0A2M3ZRA0</accession>
<organism evidence="1">
    <name type="scientific">Anopheles braziliensis</name>
    <dbReference type="NCBI Taxonomy" id="58242"/>
    <lineage>
        <taxon>Eukaryota</taxon>
        <taxon>Metazoa</taxon>
        <taxon>Ecdysozoa</taxon>
        <taxon>Arthropoda</taxon>
        <taxon>Hexapoda</taxon>
        <taxon>Insecta</taxon>
        <taxon>Pterygota</taxon>
        <taxon>Neoptera</taxon>
        <taxon>Endopterygota</taxon>
        <taxon>Diptera</taxon>
        <taxon>Nematocera</taxon>
        <taxon>Culicoidea</taxon>
        <taxon>Culicidae</taxon>
        <taxon>Anophelinae</taxon>
        <taxon>Anopheles</taxon>
    </lineage>
</organism>
<dbReference type="AlphaFoldDB" id="A0A2M3ZRA0"/>
<sequence length="74" mass="8422">MWSILSSSTRSMGRSGPLFAFLLIKSIRSVRCLIPLLQWARRRQRSIFSSCSAIICLHLGDDRCGFGCVKVFER</sequence>
<proteinExistence type="predicted"/>